<evidence type="ECO:0000313" key="1">
    <source>
        <dbReference type="EMBL" id="MCI84873.1"/>
    </source>
</evidence>
<organism evidence="1 2">
    <name type="scientific">Trifolium medium</name>
    <dbReference type="NCBI Taxonomy" id="97028"/>
    <lineage>
        <taxon>Eukaryota</taxon>
        <taxon>Viridiplantae</taxon>
        <taxon>Streptophyta</taxon>
        <taxon>Embryophyta</taxon>
        <taxon>Tracheophyta</taxon>
        <taxon>Spermatophyta</taxon>
        <taxon>Magnoliopsida</taxon>
        <taxon>eudicotyledons</taxon>
        <taxon>Gunneridae</taxon>
        <taxon>Pentapetalae</taxon>
        <taxon>rosids</taxon>
        <taxon>fabids</taxon>
        <taxon>Fabales</taxon>
        <taxon>Fabaceae</taxon>
        <taxon>Papilionoideae</taxon>
        <taxon>50 kb inversion clade</taxon>
        <taxon>NPAAA clade</taxon>
        <taxon>Hologalegina</taxon>
        <taxon>IRL clade</taxon>
        <taxon>Trifolieae</taxon>
        <taxon>Trifolium</taxon>
    </lineage>
</organism>
<sequence length="43" mass="5062">MLVDRGGLWFRVLEARYGVERGRLREGGRRGSSWWREIVNIGD</sequence>
<keyword evidence="1" id="KW-0695">RNA-directed DNA polymerase</keyword>
<protein>
    <submittedName>
        <fullName evidence="1">Putative non-LTR retroelement reverse transcriptase related</fullName>
    </submittedName>
</protein>
<dbReference type="Proteomes" id="UP000265520">
    <property type="component" value="Unassembled WGS sequence"/>
</dbReference>
<name>A0A392VBT2_9FABA</name>
<evidence type="ECO:0000313" key="2">
    <source>
        <dbReference type="Proteomes" id="UP000265520"/>
    </source>
</evidence>
<dbReference type="AlphaFoldDB" id="A0A392VBT2"/>
<keyword evidence="2" id="KW-1185">Reference proteome</keyword>
<proteinExistence type="predicted"/>
<keyword evidence="1" id="KW-0808">Transferase</keyword>
<comment type="caution">
    <text evidence="1">The sequence shown here is derived from an EMBL/GenBank/DDBJ whole genome shotgun (WGS) entry which is preliminary data.</text>
</comment>
<dbReference type="GO" id="GO:0003964">
    <property type="term" value="F:RNA-directed DNA polymerase activity"/>
    <property type="evidence" value="ECO:0007669"/>
    <property type="project" value="UniProtKB-KW"/>
</dbReference>
<feature type="non-terminal residue" evidence="1">
    <location>
        <position position="43"/>
    </location>
</feature>
<keyword evidence="1" id="KW-0548">Nucleotidyltransferase</keyword>
<accession>A0A392VBT2</accession>
<dbReference type="EMBL" id="LXQA011101129">
    <property type="protein sequence ID" value="MCI84873.1"/>
    <property type="molecule type" value="Genomic_DNA"/>
</dbReference>
<reference evidence="1 2" key="1">
    <citation type="journal article" date="2018" name="Front. Plant Sci.">
        <title>Red Clover (Trifolium pratense) and Zigzag Clover (T. medium) - A Picture of Genomic Similarities and Differences.</title>
        <authorList>
            <person name="Dluhosova J."/>
            <person name="Istvanek J."/>
            <person name="Nedelnik J."/>
            <person name="Repkova J."/>
        </authorList>
    </citation>
    <scope>NUCLEOTIDE SEQUENCE [LARGE SCALE GENOMIC DNA]</scope>
    <source>
        <strain evidence="2">cv. 10/8</strain>
        <tissue evidence="1">Leaf</tissue>
    </source>
</reference>